<dbReference type="EMBL" id="BHXC01000006">
    <property type="protein sequence ID" value="GCB89714.1"/>
    <property type="molecule type" value="Genomic_DNA"/>
</dbReference>
<name>A0A059VYP9_STRNR</name>
<comment type="caution">
    <text evidence="3">The sequence shown here is derived from an EMBL/GenBank/DDBJ whole genome shotgun (WGS) entry which is preliminary data.</text>
</comment>
<feature type="chain" id="PRO_5043870355" evidence="2">
    <location>
        <begin position="34"/>
        <end position="243"/>
    </location>
</feature>
<feature type="compositionally biased region" description="Low complexity" evidence="1">
    <location>
        <begin position="45"/>
        <end position="73"/>
    </location>
</feature>
<feature type="region of interest" description="Disordered" evidence="1">
    <location>
        <begin position="37"/>
        <end position="109"/>
    </location>
</feature>
<feature type="signal peptide" evidence="2">
    <location>
        <begin position="1"/>
        <end position="33"/>
    </location>
</feature>
<proteinExistence type="predicted"/>
<organism evidence="3 4">
    <name type="scientific">Streptomyces noursei</name>
    <name type="common">Streptomyces albulus</name>
    <dbReference type="NCBI Taxonomy" id="1971"/>
    <lineage>
        <taxon>Bacteria</taxon>
        <taxon>Bacillati</taxon>
        <taxon>Actinomycetota</taxon>
        <taxon>Actinomycetes</taxon>
        <taxon>Kitasatosporales</taxon>
        <taxon>Streptomycetaceae</taxon>
        <taxon>Streptomyces</taxon>
    </lineage>
</organism>
<protein>
    <submittedName>
        <fullName evidence="3">Uncharacterized protein</fullName>
    </submittedName>
</protein>
<evidence type="ECO:0000256" key="1">
    <source>
        <dbReference type="SAM" id="MobiDB-lite"/>
    </source>
</evidence>
<keyword evidence="2" id="KW-0732">Signal</keyword>
<reference evidence="3 4" key="1">
    <citation type="journal article" date="2019" name="Microbiol. Resour. Announc.">
        <title>Draft Genome Sequence of the Most Traditional epsilon-Poly-l-Lysine Producer, Streptomyces albulus NBRC14147.</title>
        <authorList>
            <person name="Yamanaka K."/>
            <person name="Hamano Y."/>
        </authorList>
    </citation>
    <scope>NUCLEOTIDE SEQUENCE [LARGE SCALE GENOMIC DNA]</scope>
    <source>
        <strain evidence="3 4">NBRC 14147</strain>
    </source>
</reference>
<accession>A0A059VYP9</accession>
<dbReference type="PROSITE" id="PS51257">
    <property type="entry name" value="PROKAR_LIPOPROTEIN"/>
    <property type="match status" value="1"/>
</dbReference>
<sequence>MNSKTVVRSARRRRTLRVAAAALTAAAALSLTACSGSDAGGGKAAGQAATAGSNGAGSSAAAPADSQADSGAKGDAKGGGTGEAKSSAAGTQSGGSRAGKGTSPSPIRTVKLVDGSKAEVYDLGKQRYRAKIISKGSVLATIETTGQEIDAGLDANDMFVVLTMGGEVHSWMGGGQQGPGTFHLAGGWTAKVTKIGELRYRAQIIGHDGSVDATLETKGHDVGLDANGVYIVLSTGGIISAHE</sequence>
<dbReference type="Proteomes" id="UP000288351">
    <property type="component" value="Unassembled WGS sequence"/>
</dbReference>
<dbReference type="RefSeq" id="WP_037635905.1">
    <property type="nucleotide sequence ID" value="NZ_BHXC01000006.1"/>
</dbReference>
<evidence type="ECO:0000313" key="4">
    <source>
        <dbReference type="Proteomes" id="UP000288351"/>
    </source>
</evidence>
<dbReference type="AlphaFoldDB" id="A0A059VYP9"/>
<evidence type="ECO:0000313" key="3">
    <source>
        <dbReference type="EMBL" id="GCB89714.1"/>
    </source>
</evidence>
<dbReference type="eggNOG" id="ENOG5030S2V">
    <property type="taxonomic scope" value="Bacteria"/>
</dbReference>
<evidence type="ECO:0000256" key="2">
    <source>
        <dbReference type="SAM" id="SignalP"/>
    </source>
</evidence>
<gene>
    <name evidence="3" type="ORF">SALB_02402</name>
</gene>